<proteinExistence type="predicted"/>
<reference evidence="1" key="1">
    <citation type="submission" date="2022-09" db="EMBL/GenBank/DDBJ databases">
        <title>Fusarium specimens isolated from Avocado Roots.</title>
        <authorList>
            <person name="Stajich J."/>
            <person name="Roper C."/>
            <person name="Heimlech-Rivalta G."/>
        </authorList>
    </citation>
    <scope>NUCLEOTIDE SEQUENCE</scope>
    <source>
        <strain evidence="1">CF00136</strain>
    </source>
</reference>
<evidence type="ECO:0000313" key="1">
    <source>
        <dbReference type="EMBL" id="KAJ4252483.1"/>
    </source>
</evidence>
<sequence length="73" mass="8308">MLDYWRDVHAVDGSGPSEITYRALSPLYSGEDYVVRTSPNQKAKGKVEILIEKEDKLCMKGTLPIQLFYASER</sequence>
<dbReference type="AlphaFoldDB" id="A0A9W8RTI2"/>
<dbReference type="Proteomes" id="UP001152049">
    <property type="component" value="Unassembled WGS sequence"/>
</dbReference>
<accession>A0A9W8RTI2</accession>
<protein>
    <submittedName>
        <fullName evidence="1">Uncharacterized protein</fullName>
    </submittedName>
</protein>
<organism evidence="1 2">
    <name type="scientific">Fusarium torreyae</name>
    <dbReference type="NCBI Taxonomy" id="1237075"/>
    <lineage>
        <taxon>Eukaryota</taxon>
        <taxon>Fungi</taxon>
        <taxon>Dikarya</taxon>
        <taxon>Ascomycota</taxon>
        <taxon>Pezizomycotina</taxon>
        <taxon>Sordariomycetes</taxon>
        <taxon>Hypocreomycetidae</taxon>
        <taxon>Hypocreales</taxon>
        <taxon>Nectriaceae</taxon>
        <taxon>Fusarium</taxon>
    </lineage>
</organism>
<evidence type="ECO:0000313" key="2">
    <source>
        <dbReference type="Proteomes" id="UP001152049"/>
    </source>
</evidence>
<dbReference type="OrthoDB" id="3257538at2759"/>
<keyword evidence="2" id="KW-1185">Reference proteome</keyword>
<dbReference type="EMBL" id="JAOQAZ010000026">
    <property type="protein sequence ID" value="KAJ4252483.1"/>
    <property type="molecule type" value="Genomic_DNA"/>
</dbReference>
<comment type="caution">
    <text evidence="1">The sequence shown here is derived from an EMBL/GenBank/DDBJ whole genome shotgun (WGS) entry which is preliminary data.</text>
</comment>
<gene>
    <name evidence="1" type="ORF">NW762_011084</name>
</gene>
<name>A0A9W8RTI2_9HYPO</name>